<feature type="region of interest" description="Disordered" evidence="1">
    <location>
        <begin position="153"/>
        <end position="182"/>
    </location>
</feature>
<sequence length="639" mass="69925">MATAAVLVPVAVSTTLSNDIDSPRKIASRDAVQPLVHAEMTRPKKADNHNVFQLLDSSNADSLPQPSPNHSSAANVSSDEASLLLAISQIDSILLPYPLDTTCANIPNLLDADNAIPDSGIDKHRSLRPTSNDLELPSISGKIMPSVDIDIDGANSDDTLRSSRDGSQLSTINEAPHPPESIADTGTFSLEEGTVQTIRPEAAVSRKITAISHGTDFPKELNRASPSDLFPVLPLEGDTTGLAEVDSDVSSFQSGSSELHTTLLASDEAVKPMPTTNGEDVITLQQAQATNHQDPPAPTQALSSSLPFPDFQTLPAPLSRGACKRGSRSVSADAHLDSYTDTIPWALAEGHSPPHASNARFFSRPNKRFPRTITILEPEDAIACERSLSRLKDTALHLLYPDGSASHVTRMMFSRSLKALGVGVAYRVAEDPKAHRDKTHTSWQRQAENFPGYDINDAEVFAIFRALQMVSKNVKPGGVVVLFTDSDNALRFLGADPGTMKRSRQRDFYAERITELMTELYNRNVVVNAHWIPGHPEKCEELKRFVIIGSVIADEISKAKMKELDSPLPWQAYIDADEKRKRERYDSPPKEPSSRSSATIKKPARFPKHKPRYAGNSSLALSKTKMRLQSAKWAQRNYR</sequence>
<dbReference type="InterPro" id="IPR036397">
    <property type="entry name" value="RNaseH_sf"/>
</dbReference>
<organism evidence="2 3">
    <name type="scientific">Microthyrium microscopicum</name>
    <dbReference type="NCBI Taxonomy" id="703497"/>
    <lineage>
        <taxon>Eukaryota</taxon>
        <taxon>Fungi</taxon>
        <taxon>Dikarya</taxon>
        <taxon>Ascomycota</taxon>
        <taxon>Pezizomycotina</taxon>
        <taxon>Dothideomycetes</taxon>
        <taxon>Dothideomycetes incertae sedis</taxon>
        <taxon>Microthyriales</taxon>
        <taxon>Microthyriaceae</taxon>
        <taxon>Microthyrium</taxon>
    </lineage>
</organism>
<name>A0A6A6UGA5_9PEZI</name>
<dbReference type="Proteomes" id="UP000799302">
    <property type="component" value="Unassembled WGS sequence"/>
</dbReference>
<protein>
    <submittedName>
        <fullName evidence="2">Uncharacterized protein</fullName>
    </submittedName>
</protein>
<dbReference type="GO" id="GO:0003676">
    <property type="term" value="F:nucleic acid binding"/>
    <property type="evidence" value="ECO:0007669"/>
    <property type="project" value="InterPro"/>
</dbReference>
<keyword evidence="3" id="KW-1185">Reference proteome</keyword>
<gene>
    <name evidence="2" type="ORF">BT63DRAFT_454667</name>
</gene>
<evidence type="ECO:0000313" key="2">
    <source>
        <dbReference type="EMBL" id="KAF2670477.1"/>
    </source>
</evidence>
<dbReference type="AlphaFoldDB" id="A0A6A6UGA5"/>
<feature type="region of interest" description="Disordered" evidence="1">
    <location>
        <begin position="579"/>
        <end position="639"/>
    </location>
</feature>
<dbReference type="Gene3D" id="3.30.420.10">
    <property type="entry name" value="Ribonuclease H-like superfamily/Ribonuclease H"/>
    <property type="match status" value="1"/>
</dbReference>
<feature type="compositionally biased region" description="Basic and acidic residues" evidence="1">
    <location>
        <begin position="579"/>
        <end position="593"/>
    </location>
</feature>
<evidence type="ECO:0000256" key="1">
    <source>
        <dbReference type="SAM" id="MobiDB-lite"/>
    </source>
</evidence>
<evidence type="ECO:0000313" key="3">
    <source>
        <dbReference type="Proteomes" id="UP000799302"/>
    </source>
</evidence>
<accession>A0A6A6UGA5</accession>
<reference evidence="2" key="1">
    <citation type="journal article" date="2020" name="Stud. Mycol.">
        <title>101 Dothideomycetes genomes: a test case for predicting lifestyles and emergence of pathogens.</title>
        <authorList>
            <person name="Haridas S."/>
            <person name="Albert R."/>
            <person name="Binder M."/>
            <person name="Bloem J."/>
            <person name="Labutti K."/>
            <person name="Salamov A."/>
            <person name="Andreopoulos B."/>
            <person name="Baker S."/>
            <person name="Barry K."/>
            <person name="Bills G."/>
            <person name="Bluhm B."/>
            <person name="Cannon C."/>
            <person name="Castanera R."/>
            <person name="Culley D."/>
            <person name="Daum C."/>
            <person name="Ezra D."/>
            <person name="Gonzalez J."/>
            <person name="Henrissat B."/>
            <person name="Kuo A."/>
            <person name="Liang C."/>
            <person name="Lipzen A."/>
            <person name="Lutzoni F."/>
            <person name="Magnuson J."/>
            <person name="Mondo S."/>
            <person name="Nolan M."/>
            <person name="Ohm R."/>
            <person name="Pangilinan J."/>
            <person name="Park H.-J."/>
            <person name="Ramirez L."/>
            <person name="Alfaro M."/>
            <person name="Sun H."/>
            <person name="Tritt A."/>
            <person name="Yoshinaga Y."/>
            <person name="Zwiers L.-H."/>
            <person name="Turgeon B."/>
            <person name="Goodwin S."/>
            <person name="Spatafora J."/>
            <person name="Crous P."/>
            <person name="Grigoriev I."/>
        </authorList>
    </citation>
    <scope>NUCLEOTIDE SEQUENCE</scope>
    <source>
        <strain evidence="2">CBS 115976</strain>
    </source>
</reference>
<dbReference type="SUPFAM" id="SSF53098">
    <property type="entry name" value="Ribonuclease H-like"/>
    <property type="match status" value="1"/>
</dbReference>
<feature type="compositionally biased region" description="Basic residues" evidence="1">
    <location>
        <begin position="602"/>
        <end position="612"/>
    </location>
</feature>
<dbReference type="EMBL" id="MU004234">
    <property type="protein sequence ID" value="KAF2670477.1"/>
    <property type="molecule type" value="Genomic_DNA"/>
</dbReference>
<proteinExistence type="predicted"/>
<dbReference type="InterPro" id="IPR012337">
    <property type="entry name" value="RNaseH-like_sf"/>
</dbReference>